<proteinExistence type="predicted"/>
<evidence type="ECO:0000313" key="4">
    <source>
        <dbReference type="EMBL" id="VAW40208.1"/>
    </source>
</evidence>
<keyword evidence="1" id="KW-0808">Transferase</keyword>
<gene>
    <name evidence="4" type="ORF">MNBD_DELTA04-1643</name>
</gene>
<organism evidence="4">
    <name type="scientific">hydrothermal vent metagenome</name>
    <dbReference type="NCBI Taxonomy" id="652676"/>
    <lineage>
        <taxon>unclassified sequences</taxon>
        <taxon>metagenomes</taxon>
        <taxon>ecological metagenomes</taxon>
    </lineage>
</organism>
<name>A0A3B0V971_9ZZZZ</name>
<evidence type="ECO:0000259" key="3">
    <source>
        <dbReference type="Pfam" id="PF13439"/>
    </source>
</evidence>
<evidence type="ECO:0000256" key="1">
    <source>
        <dbReference type="ARBA" id="ARBA00022679"/>
    </source>
</evidence>
<dbReference type="InterPro" id="IPR001296">
    <property type="entry name" value="Glyco_trans_1"/>
</dbReference>
<feature type="domain" description="Glycosyltransferase subfamily 4-like N-terminal" evidence="3">
    <location>
        <begin position="14"/>
        <end position="171"/>
    </location>
</feature>
<sequence length="354" mass="39544">MKIALIHNQLSRSGGMESYLFALINGFAAAGDEVHVHTYEVDRDTARSLPCIVHRMRLGFLPRRFKKYAFLQRCNSRFDRTAYDLSLSLTRTACPDIAVIGGVHPSSVALRGGNNVYRRFHDRLETAFERKMLVETPHVLAHSKAVAAEIKQHYTLDAGKIRVIYPPVDTKIFQPVSRQALDAARSHYRLAPGKMTFLFPSHDHRRKGLQELLAAFAGLDPSRYELLVAGEGLRNFSNLPAGVRYIGNVEHLAAVYGIVDYSILPSRYEPFGLVIIESLQCGTPVLVTRGAGASELLTDEEGVILDDNRPETIRQAILDLTARQVRPDFVQRHGLGIAEHIERIKALGALRSTR</sequence>
<reference evidence="4" key="1">
    <citation type="submission" date="2018-06" db="EMBL/GenBank/DDBJ databases">
        <authorList>
            <person name="Zhirakovskaya E."/>
        </authorList>
    </citation>
    <scope>NUCLEOTIDE SEQUENCE</scope>
</reference>
<dbReference type="EMBL" id="UOEY01000098">
    <property type="protein sequence ID" value="VAW40208.1"/>
    <property type="molecule type" value="Genomic_DNA"/>
</dbReference>
<dbReference type="Pfam" id="PF13439">
    <property type="entry name" value="Glyco_transf_4"/>
    <property type="match status" value="1"/>
</dbReference>
<dbReference type="Pfam" id="PF00534">
    <property type="entry name" value="Glycos_transf_1"/>
    <property type="match status" value="1"/>
</dbReference>
<accession>A0A3B0V971</accession>
<dbReference type="PANTHER" id="PTHR46401">
    <property type="entry name" value="GLYCOSYLTRANSFERASE WBBK-RELATED"/>
    <property type="match status" value="1"/>
</dbReference>
<dbReference type="CDD" id="cd03801">
    <property type="entry name" value="GT4_PimA-like"/>
    <property type="match status" value="1"/>
</dbReference>
<dbReference type="AlphaFoldDB" id="A0A3B0V971"/>
<dbReference type="GO" id="GO:0009103">
    <property type="term" value="P:lipopolysaccharide biosynthetic process"/>
    <property type="evidence" value="ECO:0007669"/>
    <property type="project" value="TreeGrafter"/>
</dbReference>
<evidence type="ECO:0000259" key="2">
    <source>
        <dbReference type="Pfam" id="PF00534"/>
    </source>
</evidence>
<dbReference type="Gene3D" id="3.40.50.2000">
    <property type="entry name" value="Glycogen Phosphorylase B"/>
    <property type="match status" value="2"/>
</dbReference>
<dbReference type="SUPFAM" id="SSF53756">
    <property type="entry name" value="UDP-Glycosyltransferase/glycogen phosphorylase"/>
    <property type="match status" value="1"/>
</dbReference>
<dbReference type="PANTHER" id="PTHR46401:SF2">
    <property type="entry name" value="GLYCOSYLTRANSFERASE WBBK-RELATED"/>
    <property type="match status" value="1"/>
</dbReference>
<feature type="domain" description="Glycosyl transferase family 1" evidence="2">
    <location>
        <begin position="189"/>
        <end position="321"/>
    </location>
</feature>
<protein>
    <recommendedName>
        <fullName evidence="5">Glycosyltransferase</fullName>
    </recommendedName>
</protein>
<dbReference type="GO" id="GO:0016757">
    <property type="term" value="F:glycosyltransferase activity"/>
    <property type="evidence" value="ECO:0007669"/>
    <property type="project" value="InterPro"/>
</dbReference>
<evidence type="ECO:0008006" key="5">
    <source>
        <dbReference type="Google" id="ProtNLM"/>
    </source>
</evidence>
<dbReference type="InterPro" id="IPR028098">
    <property type="entry name" value="Glyco_trans_4-like_N"/>
</dbReference>